<dbReference type="RefSeq" id="WP_322808288.1">
    <property type="nucleotide sequence ID" value="NZ_JAVBVO010000001.1"/>
</dbReference>
<sequence>MNFIKRALLSTKVKKGRSFLLLFIFSAILIFVLAGLTIQSAANVATSEARKSMGGSVTLGVNRENTLKKSTEETSSSETTETQRPTPGSYESTPVDLTVATKIAALDHVASYNFISTTSAGAESFEPISSSDSTEATTETQQPTGGPGGEGSESERGSNFGPGAAQGDLNVQGVLSTENLAAFTDGTSTLTTGTALTKEDVNKNVVLIEKSLAEANDLAVGDTITISNPTDDTVTYELRIQGIYETTTSDNAMAANFNFLNPSNQIYVPYTFANTLKGATYDNGVDSVIFNLDDPENVESFVKAAEATGLDTETYSLQTDTAVYEQMIKPIENVSSFAKKVVLLVAIAGVVILSLIIMMTIRERKYEMGVLLSLGEKRWKLIAQFFTEILMIFLVAMCVAGISGKYVGTIVGQQLLDQQTATTTETTENTGPGGGNSEPRGGNMGGFRNFGAESSTAAKQIDELNVTVSTNDLVKLGGIGLGICFLSIMISSIGVIRLEPKKILTM</sequence>
<keyword evidence="3 7" id="KW-0812">Transmembrane</keyword>
<feature type="compositionally biased region" description="Low complexity" evidence="6">
    <location>
        <begin position="129"/>
        <end position="144"/>
    </location>
</feature>
<organism evidence="10 11">
    <name type="scientific">Carnobacterium maltaromaticum</name>
    <name type="common">Carnobacterium piscicola</name>
    <dbReference type="NCBI Taxonomy" id="2751"/>
    <lineage>
        <taxon>Bacteria</taxon>
        <taxon>Bacillati</taxon>
        <taxon>Bacillota</taxon>
        <taxon>Bacilli</taxon>
        <taxon>Lactobacillales</taxon>
        <taxon>Carnobacteriaceae</taxon>
        <taxon>Carnobacterium</taxon>
    </lineage>
</organism>
<accession>A0AAW9JPJ3</accession>
<keyword evidence="4 7" id="KW-1133">Transmembrane helix</keyword>
<evidence type="ECO:0000313" key="11">
    <source>
        <dbReference type="Proteomes" id="UP001290462"/>
    </source>
</evidence>
<dbReference type="Proteomes" id="UP001290462">
    <property type="component" value="Unassembled WGS sequence"/>
</dbReference>
<dbReference type="Pfam" id="PF12704">
    <property type="entry name" value="MacB_PCD"/>
    <property type="match status" value="1"/>
</dbReference>
<name>A0AAW9JPJ3_CARML</name>
<feature type="region of interest" description="Disordered" evidence="6">
    <location>
        <begin position="421"/>
        <end position="446"/>
    </location>
</feature>
<dbReference type="AlphaFoldDB" id="A0AAW9JPJ3"/>
<feature type="compositionally biased region" description="Low complexity" evidence="6">
    <location>
        <begin position="73"/>
        <end position="82"/>
    </location>
</feature>
<dbReference type="InterPro" id="IPR003838">
    <property type="entry name" value="ABC3_permease_C"/>
</dbReference>
<dbReference type="InterPro" id="IPR025857">
    <property type="entry name" value="MacB_PCD"/>
</dbReference>
<evidence type="ECO:0000256" key="2">
    <source>
        <dbReference type="ARBA" id="ARBA00022475"/>
    </source>
</evidence>
<comment type="caution">
    <text evidence="10">The sequence shown here is derived from an EMBL/GenBank/DDBJ whole genome shotgun (WGS) entry which is preliminary data.</text>
</comment>
<dbReference type="PANTHER" id="PTHR30572:SF9">
    <property type="entry name" value="ABC TRANSPORTER PERMEASE PROTEIN"/>
    <property type="match status" value="1"/>
</dbReference>
<evidence type="ECO:0000259" key="8">
    <source>
        <dbReference type="Pfam" id="PF02687"/>
    </source>
</evidence>
<protein>
    <submittedName>
        <fullName evidence="10">ABC transporter permease</fullName>
    </submittedName>
</protein>
<comment type="subcellular location">
    <subcellularLocation>
        <location evidence="1">Cell membrane</location>
        <topology evidence="1">Multi-pass membrane protein</topology>
    </subcellularLocation>
</comment>
<feature type="region of interest" description="Disordered" evidence="6">
    <location>
        <begin position="124"/>
        <end position="168"/>
    </location>
</feature>
<evidence type="ECO:0000259" key="9">
    <source>
        <dbReference type="Pfam" id="PF12704"/>
    </source>
</evidence>
<feature type="compositionally biased region" description="Low complexity" evidence="6">
    <location>
        <begin position="437"/>
        <end position="446"/>
    </location>
</feature>
<dbReference type="GO" id="GO:0005886">
    <property type="term" value="C:plasma membrane"/>
    <property type="evidence" value="ECO:0007669"/>
    <property type="project" value="UniProtKB-SubCell"/>
</dbReference>
<reference evidence="10" key="1">
    <citation type="submission" date="2023-08" db="EMBL/GenBank/DDBJ databases">
        <title>Genomic characterization of piscicolin 126 produced by Carnobacterium maltaromaticum CM22 strain isolated from salmon (Salmo salar).</title>
        <authorList>
            <person name="Gonzalez-Gragera E."/>
            <person name="Garcia-Lopez J.D."/>
            <person name="Teso-Perez C."/>
            <person name="Gimenez-Hernandez I."/>
            <person name="Peralta-Sanchez J.M."/>
            <person name="Valdivia E."/>
            <person name="Montalban-Lopez M."/>
            <person name="Martin-Platero A.M."/>
            <person name="Banos A."/>
            <person name="Martinez-Bueno M."/>
        </authorList>
    </citation>
    <scope>NUCLEOTIDE SEQUENCE</scope>
    <source>
        <strain evidence="10">CM22</strain>
    </source>
</reference>
<evidence type="ECO:0000256" key="3">
    <source>
        <dbReference type="ARBA" id="ARBA00022692"/>
    </source>
</evidence>
<feature type="domain" description="MacB-like periplasmic core" evidence="9">
    <location>
        <begin position="169"/>
        <end position="307"/>
    </location>
</feature>
<keyword evidence="5 7" id="KW-0472">Membrane</keyword>
<feature type="compositionally biased region" description="Polar residues" evidence="6">
    <location>
        <begin position="83"/>
        <end position="92"/>
    </location>
</feature>
<feature type="domain" description="ABC3 transporter permease C-terminal" evidence="8">
    <location>
        <begin position="342"/>
        <end position="500"/>
    </location>
</feature>
<dbReference type="GO" id="GO:0022857">
    <property type="term" value="F:transmembrane transporter activity"/>
    <property type="evidence" value="ECO:0007669"/>
    <property type="project" value="TreeGrafter"/>
</dbReference>
<feature type="transmembrane region" description="Helical" evidence="7">
    <location>
        <begin position="476"/>
        <end position="496"/>
    </location>
</feature>
<evidence type="ECO:0000256" key="6">
    <source>
        <dbReference type="SAM" id="MobiDB-lite"/>
    </source>
</evidence>
<gene>
    <name evidence="10" type="ORF">RAK27_01125</name>
</gene>
<feature type="region of interest" description="Disordered" evidence="6">
    <location>
        <begin position="53"/>
        <end position="94"/>
    </location>
</feature>
<feature type="transmembrane region" description="Helical" evidence="7">
    <location>
        <begin position="381"/>
        <end position="402"/>
    </location>
</feature>
<evidence type="ECO:0000313" key="10">
    <source>
        <dbReference type="EMBL" id="MDZ5757254.1"/>
    </source>
</evidence>
<dbReference type="InterPro" id="IPR050250">
    <property type="entry name" value="Macrolide_Exporter_MacB"/>
</dbReference>
<evidence type="ECO:0000256" key="1">
    <source>
        <dbReference type="ARBA" id="ARBA00004651"/>
    </source>
</evidence>
<feature type="compositionally biased region" description="Low complexity" evidence="6">
    <location>
        <begin position="421"/>
        <end position="430"/>
    </location>
</feature>
<evidence type="ECO:0000256" key="7">
    <source>
        <dbReference type="SAM" id="Phobius"/>
    </source>
</evidence>
<evidence type="ECO:0000256" key="5">
    <source>
        <dbReference type="ARBA" id="ARBA00023136"/>
    </source>
</evidence>
<dbReference type="EMBL" id="JAVBVO010000001">
    <property type="protein sequence ID" value="MDZ5757254.1"/>
    <property type="molecule type" value="Genomic_DNA"/>
</dbReference>
<keyword evidence="2" id="KW-1003">Cell membrane</keyword>
<dbReference type="Pfam" id="PF02687">
    <property type="entry name" value="FtsX"/>
    <property type="match status" value="1"/>
</dbReference>
<feature type="transmembrane region" description="Helical" evidence="7">
    <location>
        <begin position="341"/>
        <end position="361"/>
    </location>
</feature>
<proteinExistence type="predicted"/>
<dbReference type="PANTHER" id="PTHR30572">
    <property type="entry name" value="MEMBRANE COMPONENT OF TRANSPORTER-RELATED"/>
    <property type="match status" value="1"/>
</dbReference>
<evidence type="ECO:0000256" key="4">
    <source>
        <dbReference type="ARBA" id="ARBA00022989"/>
    </source>
</evidence>